<feature type="region of interest" description="Disordered" evidence="1">
    <location>
        <begin position="1"/>
        <end position="53"/>
    </location>
</feature>
<dbReference type="GO" id="GO:0008270">
    <property type="term" value="F:zinc ion binding"/>
    <property type="evidence" value="ECO:0007669"/>
    <property type="project" value="InterPro"/>
</dbReference>
<reference evidence="2" key="2">
    <citation type="journal article" date="2023" name="Microbiol Resour">
        <title>Decontamination and Annotation of the Draft Genome Sequence of the Oomycete Lagenidium giganteum ARSEF 373.</title>
        <authorList>
            <person name="Morgan W.R."/>
            <person name="Tartar A."/>
        </authorList>
    </citation>
    <scope>NUCLEOTIDE SEQUENCE</scope>
    <source>
        <strain evidence="2">ARSEF 373</strain>
    </source>
</reference>
<comment type="caution">
    <text evidence="2">The sequence shown here is derived from an EMBL/GenBank/DDBJ whole genome shotgun (WGS) entry which is preliminary data.</text>
</comment>
<dbReference type="EMBL" id="DAKRPA010000007">
    <property type="protein sequence ID" value="DBA04491.1"/>
    <property type="molecule type" value="Genomic_DNA"/>
</dbReference>
<dbReference type="Proteomes" id="UP001146120">
    <property type="component" value="Unassembled WGS sequence"/>
</dbReference>
<feature type="compositionally biased region" description="Basic and acidic residues" evidence="1">
    <location>
        <begin position="38"/>
        <end position="53"/>
    </location>
</feature>
<evidence type="ECO:0000313" key="3">
    <source>
        <dbReference type="Proteomes" id="UP001146120"/>
    </source>
</evidence>
<feature type="non-terminal residue" evidence="2">
    <location>
        <position position="1"/>
    </location>
</feature>
<dbReference type="InterPro" id="IPR036875">
    <property type="entry name" value="Znf_CCHC_sf"/>
</dbReference>
<evidence type="ECO:0000256" key="1">
    <source>
        <dbReference type="SAM" id="MobiDB-lite"/>
    </source>
</evidence>
<dbReference type="SUPFAM" id="SSF57756">
    <property type="entry name" value="Retrovirus zinc finger-like domains"/>
    <property type="match status" value="1"/>
</dbReference>
<sequence length="53" mass="6335">KLFKEPGRFKAKPGQKRPEKRTCFHCKKPGHIQTNDYSWKKQQADRGNEKLHQ</sequence>
<accession>A0AAV2ZE32</accession>
<keyword evidence="3" id="KW-1185">Reference proteome</keyword>
<reference evidence="2" key="1">
    <citation type="submission" date="2022-11" db="EMBL/GenBank/DDBJ databases">
        <authorList>
            <person name="Morgan W.R."/>
            <person name="Tartar A."/>
        </authorList>
    </citation>
    <scope>NUCLEOTIDE SEQUENCE</scope>
    <source>
        <strain evidence="2">ARSEF 373</strain>
    </source>
</reference>
<name>A0AAV2ZE32_9STRA</name>
<proteinExistence type="predicted"/>
<dbReference type="AlphaFoldDB" id="A0AAV2ZE32"/>
<organism evidence="2 3">
    <name type="scientific">Lagenidium giganteum</name>
    <dbReference type="NCBI Taxonomy" id="4803"/>
    <lineage>
        <taxon>Eukaryota</taxon>
        <taxon>Sar</taxon>
        <taxon>Stramenopiles</taxon>
        <taxon>Oomycota</taxon>
        <taxon>Peronosporomycetes</taxon>
        <taxon>Pythiales</taxon>
        <taxon>Pythiaceae</taxon>
    </lineage>
</organism>
<dbReference type="GO" id="GO:0003676">
    <property type="term" value="F:nucleic acid binding"/>
    <property type="evidence" value="ECO:0007669"/>
    <property type="project" value="InterPro"/>
</dbReference>
<evidence type="ECO:0000313" key="2">
    <source>
        <dbReference type="EMBL" id="DBA04491.1"/>
    </source>
</evidence>
<protein>
    <submittedName>
        <fullName evidence="2">Uncharacterized protein</fullName>
    </submittedName>
</protein>
<gene>
    <name evidence="2" type="ORF">N0F65_011039</name>
</gene>